<dbReference type="PROSITE" id="PS00108">
    <property type="entry name" value="PROTEIN_KINASE_ST"/>
    <property type="match status" value="1"/>
</dbReference>
<reference evidence="8 9" key="1">
    <citation type="submission" date="2016-03" db="EMBL/GenBank/DDBJ databases">
        <authorList>
            <person name="Ploux O."/>
        </authorList>
    </citation>
    <scope>NUCLEOTIDE SEQUENCE [LARGE SCALE GENOMIC DNA]</scope>
    <source>
        <strain evidence="8 9">URUG2</strain>
    </source>
</reference>
<evidence type="ECO:0000256" key="5">
    <source>
        <dbReference type="ARBA" id="ARBA00047811"/>
    </source>
</evidence>
<protein>
    <recommendedName>
        <fullName evidence="2">cyclin-dependent kinase</fullName>
        <ecNumber evidence="2">2.7.11.22</ecNumber>
    </recommendedName>
</protein>
<dbReference type="Gene3D" id="3.30.200.20">
    <property type="entry name" value="Phosphorylase Kinase, domain 1"/>
    <property type="match status" value="1"/>
</dbReference>
<dbReference type="InterPro" id="IPR011009">
    <property type="entry name" value="Kinase-like_dom_sf"/>
</dbReference>
<dbReference type="SMART" id="SM00220">
    <property type="entry name" value="S_TKc"/>
    <property type="match status" value="1"/>
</dbReference>
<keyword evidence="4" id="KW-0067">ATP-binding</keyword>
<dbReference type="InterPro" id="IPR050108">
    <property type="entry name" value="CDK"/>
</dbReference>
<keyword evidence="3" id="KW-0547">Nucleotide-binding</keyword>
<dbReference type="STRING" id="112498.A0A2D3VHV4"/>
<dbReference type="PANTHER" id="PTHR24056">
    <property type="entry name" value="CELL DIVISION PROTEIN KINASE"/>
    <property type="match status" value="1"/>
</dbReference>
<dbReference type="OrthoDB" id="413582at2759"/>
<evidence type="ECO:0000256" key="1">
    <source>
        <dbReference type="ARBA" id="ARBA00006485"/>
    </source>
</evidence>
<keyword evidence="8" id="KW-0808">Transferase</keyword>
<dbReference type="GO" id="GO:0005737">
    <property type="term" value="C:cytoplasm"/>
    <property type="evidence" value="ECO:0007669"/>
    <property type="project" value="TreeGrafter"/>
</dbReference>
<dbReference type="GO" id="GO:0010389">
    <property type="term" value="P:regulation of G2/M transition of mitotic cell cycle"/>
    <property type="evidence" value="ECO:0007669"/>
    <property type="project" value="TreeGrafter"/>
</dbReference>
<dbReference type="InterPro" id="IPR000719">
    <property type="entry name" value="Prot_kinase_dom"/>
</dbReference>
<dbReference type="Pfam" id="PF00069">
    <property type="entry name" value="Pkinase"/>
    <property type="match status" value="1"/>
</dbReference>
<dbReference type="SUPFAM" id="SSF56112">
    <property type="entry name" value="Protein kinase-like (PK-like)"/>
    <property type="match status" value="1"/>
</dbReference>
<evidence type="ECO:0000313" key="9">
    <source>
        <dbReference type="Proteomes" id="UP000225277"/>
    </source>
</evidence>
<feature type="domain" description="Protein kinase" evidence="7">
    <location>
        <begin position="103"/>
        <end position="396"/>
    </location>
</feature>
<evidence type="ECO:0000313" key="8">
    <source>
        <dbReference type="EMBL" id="CZT25730.1"/>
    </source>
</evidence>
<evidence type="ECO:0000256" key="3">
    <source>
        <dbReference type="ARBA" id="ARBA00022741"/>
    </source>
</evidence>
<dbReference type="EC" id="2.7.11.22" evidence="2"/>
<dbReference type="PANTHER" id="PTHR24056:SF576">
    <property type="entry name" value="SERINE_THREONINE-PROTEIN KINASE CSK1"/>
    <property type="match status" value="1"/>
</dbReference>
<dbReference type="AlphaFoldDB" id="A0A2D3VHV4"/>
<evidence type="ECO:0000256" key="2">
    <source>
        <dbReference type="ARBA" id="ARBA00012425"/>
    </source>
</evidence>
<dbReference type="GO" id="GO:0010468">
    <property type="term" value="P:regulation of gene expression"/>
    <property type="evidence" value="ECO:0007669"/>
    <property type="project" value="TreeGrafter"/>
</dbReference>
<dbReference type="GO" id="GO:0000307">
    <property type="term" value="C:cyclin-dependent protein kinase holoenzyme complex"/>
    <property type="evidence" value="ECO:0007669"/>
    <property type="project" value="TreeGrafter"/>
</dbReference>
<dbReference type="GO" id="GO:0004693">
    <property type="term" value="F:cyclin-dependent protein serine/threonine kinase activity"/>
    <property type="evidence" value="ECO:0007669"/>
    <property type="project" value="UniProtKB-EC"/>
</dbReference>
<evidence type="ECO:0000259" key="7">
    <source>
        <dbReference type="PROSITE" id="PS50011"/>
    </source>
</evidence>
<accession>A0A2D3VHV4</accession>
<evidence type="ECO:0000256" key="4">
    <source>
        <dbReference type="ARBA" id="ARBA00022840"/>
    </source>
</evidence>
<organism evidence="8 9">
    <name type="scientific">Ramularia collo-cygni</name>
    <dbReference type="NCBI Taxonomy" id="112498"/>
    <lineage>
        <taxon>Eukaryota</taxon>
        <taxon>Fungi</taxon>
        <taxon>Dikarya</taxon>
        <taxon>Ascomycota</taxon>
        <taxon>Pezizomycotina</taxon>
        <taxon>Dothideomycetes</taxon>
        <taxon>Dothideomycetidae</taxon>
        <taxon>Mycosphaerellales</taxon>
        <taxon>Mycosphaerellaceae</taxon>
        <taxon>Ramularia</taxon>
    </lineage>
</organism>
<dbReference type="GO" id="GO:0000082">
    <property type="term" value="P:G1/S transition of mitotic cell cycle"/>
    <property type="evidence" value="ECO:0007669"/>
    <property type="project" value="TreeGrafter"/>
</dbReference>
<sequence>MADDWRGSITFSDRLDMTSQIGAAYAAANPHAFPTEASKYARVAESDIRKHASTLKEYNEQCDAIIQQLLASATPAPPIPDLHQDEHITSNLPITGGARIGRYTHAEHINDGITSEIFRAIDPNSPSPSSSLVALKITNPSMTTPPHDPIREARLLSQAKGPQIIPLLETFRQPDGHFVLAFPYLPHDLNSLLHSKSLTPPAWKTVLRDLFAGLAHIHSLGMIHRDIKPSNILLSSTTGPAMLADFGIAWSPTDSASEPADAKILDVGTTCYRPPELLFGQSKYGEKLDMWAAGCVAAQVICLNGKTLFDAGDLGSELALIKSIFETLGTPDEGVWPEAKDMPDWGKMHFVKYPGMAWEEILPGAEEYGVELVRNLVRFESGRRFAAVEAMEHPYLLV</sequence>
<proteinExistence type="inferred from homology"/>
<dbReference type="RefSeq" id="XP_023632388.1">
    <property type="nucleotide sequence ID" value="XM_023776620.1"/>
</dbReference>
<dbReference type="GeneID" id="35606417"/>
<dbReference type="GO" id="GO:0030332">
    <property type="term" value="F:cyclin binding"/>
    <property type="evidence" value="ECO:0007669"/>
    <property type="project" value="TreeGrafter"/>
</dbReference>
<dbReference type="GO" id="GO:0005634">
    <property type="term" value="C:nucleus"/>
    <property type="evidence" value="ECO:0007669"/>
    <property type="project" value="TreeGrafter"/>
</dbReference>
<gene>
    <name evidence="8" type="ORF">RCC_11399</name>
</gene>
<dbReference type="GO" id="GO:0007165">
    <property type="term" value="P:signal transduction"/>
    <property type="evidence" value="ECO:0007669"/>
    <property type="project" value="TreeGrafter"/>
</dbReference>
<dbReference type="EMBL" id="FJUY01000030">
    <property type="protein sequence ID" value="CZT25730.1"/>
    <property type="molecule type" value="Genomic_DNA"/>
</dbReference>
<comment type="catalytic activity">
    <reaction evidence="5">
        <text>L-threonyl-[protein] + ATP = O-phospho-L-threonyl-[protein] + ADP + H(+)</text>
        <dbReference type="Rhea" id="RHEA:46608"/>
        <dbReference type="Rhea" id="RHEA-COMP:11060"/>
        <dbReference type="Rhea" id="RHEA-COMP:11605"/>
        <dbReference type="ChEBI" id="CHEBI:15378"/>
        <dbReference type="ChEBI" id="CHEBI:30013"/>
        <dbReference type="ChEBI" id="CHEBI:30616"/>
        <dbReference type="ChEBI" id="CHEBI:61977"/>
        <dbReference type="ChEBI" id="CHEBI:456216"/>
        <dbReference type="EC" id="2.7.11.22"/>
    </reaction>
</comment>
<dbReference type="InterPro" id="IPR008271">
    <property type="entry name" value="Ser/Thr_kinase_AS"/>
</dbReference>
<name>A0A2D3VHV4_9PEZI</name>
<keyword evidence="9" id="KW-1185">Reference proteome</keyword>
<comment type="similarity">
    <text evidence="1">Belongs to the protein kinase superfamily. CMGC Ser/Thr protein kinase family. CDC2/CDKX subfamily.</text>
</comment>
<comment type="catalytic activity">
    <reaction evidence="6">
        <text>L-seryl-[protein] + ATP = O-phospho-L-seryl-[protein] + ADP + H(+)</text>
        <dbReference type="Rhea" id="RHEA:17989"/>
        <dbReference type="Rhea" id="RHEA-COMP:9863"/>
        <dbReference type="Rhea" id="RHEA-COMP:11604"/>
        <dbReference type="ChEBI" id="CHEBI:15378"/>
        <dbReference type="ChEBI" id="CHEBI:29999"/>
        <dbReference type="ChEBI" id="CHEBI:30616"/>
        <dbReference type="ChEBI" id="CHEBI:83421"/>
        <dbReference type="ChEBI" id="CHEBI:456216"/>
        <dbReference type="EC" id="2.7.11.22"/>
    </reaction>
</comment>
<dbReference type="Proteomes" id="UP000225277">
    <property type="component" value="Unassembled WGS sequence"/>
</dbReference>
<keyword evidence="8" id="KW-0418">Kinase</keyword>
<dbReference type="GO" id="GO:0005524">
    <property type="term" value="F:ATP binding"/>
    <property type="evidence" value="ECO:0007669"/>
    <property type="project" value="UniProtKB-KW"/>
</dbReference>
<dbReference type="PROSITE" id="PS50011">
    <property type="entry name" value="PROTEIN_KINASE_DOM"/>
    <property type="match status" value="1"/>
</dbReference>
<evidence type="ECO:0000256" key="6">
    <source>
        <dbReference type="ARBA" id="ARBA00048367"/>
    </source>
</evidence>
<dbReference type="Gene3D" id="1.10.510.10">
    <property type="entry name" value="Transferase(Phosphotransferase) domain 1"/>
    <property type="match status" value="1"/>
</dbReference>